<dbReference type="Gene3D" id="3.90.226.10">
    <property type="entry name" value="2-enoyl-CoA Hydratase, Chain A, domain 1"/>
    <property type="match status" value="1"/>
</dbReference>
<name>A0A552WT21_9MICO</name>
<keyword evidence="1" id="KW-0413">Isomerase</keyword>
<evidence type="ECO:0000313" key="1">
    <source>
        <dbReference type="EMBL" id="TRW45894.1"/>
    </source>
</evidence>
<sequence length="249" mass="27003">MMALRIDEHDGIVTLTLDNAPANALDNATLRGLVAKLGEINADPTVRGVLLTGAGEKFFCAGGDVKEFAVVTRELGLERVRLGSRLKSGLAQLECPYVCAVNGAAIGSGMEMAALADFCVASETARFGMPEINHGLLPMAKGIQQLVRVMGEKNTKDVLFSGEIFSAARAHEYGLVDEVVAPDRLQERAHEWLTAMAAKPANLFRALKRTVRDAEGRTDEELERQTEEDFLSYFQTDEAAAQLRTLVGH</sequence>
<organism evidence="1 2">
    <name type="scientific">Georgenia yuyongxinii</name>
    <dbReference type="NCBI Taxonomy" id="2589797"/>
    <lineage>
        <taxon>Bacteria</taxon>
        <taxon>Bacillati</taxon>
        <taxon>Actinomycetota</taxon>
        <taxon>Actinomycetes</taxon>
        <taxon>Micrococcales</taxon>
        <taxon>Bogoriellaceae</taxon>
        <taxon>Georgenia</taxon>
    </lineage>
</organism>
<dbReference type="InterPro" id="IPR001753">
    <property type="entry name" value="Enoyl-CoA_hydra/iso"/>
</dbReference>
<accession>A0A552WT21</accession>
<dbReference type="AlphaFoldDB" id="A0A552WT21"/>
<dbReference type="Pfam" id="PF00378">
    <property type="entry name" value="ECH_1"/>
    <property type="match status" value="1"/>
</dbReference>
<dbReference type="PANTHER" id="PTHR11941:SF54">
    <property type="entry name" value="ENOYL-COA HYDRATASE, MITOCHONDRIAL"/>
    <property type="match status" value="1"/>
</dbReference>
<dbReference type="RefSeq" id="WP_143417956.1">
    <property type="nucleotide sequence ID" value="NZ_VJXR01000016.1"/>
</dbReference>
<protein>
    <submittedName>
        <fullName evidence="1">Enoyl-CoA hydratase/isomerase family protein</fullName>
    </submittedName>
</protein>
<dbReference type="Proteomes" id="UP000318693">
    <property type="component" value="Unassembled WGS sequence"/>
</dbReference>
<dbReference type="GO" id="GO:0016853">
    <property type="term" value="F:isomerase activity"/>
    <property type="evidence" value="ECO:0007669"/>
    <property type="project" value="UniProtKB-KW"/>
</dbReference>
<proteinExistence type="predicted"/>
<keyword evidence="2" id="KW-1185">Reference proteome</keyword>
<evidence type="ECO:0000313" key="2">
    <source>
        <dbReference type="Proteomes" id="UP000318693"/>
    </source>
</evidence>
<gene>
    <name evidence="1" type="ORF">FJ693_07750</name>
</gene>
<dbReference type="CDD" id="cd06558">
    <property type="entry name" value="crotonase-like"/>
    <property type="match status" value="1"/>
</dbReference>
<dbReference type="PANTHER" id="PTHR11941">
    <property type="entry name" value="ENOYL-COA HYDRATASE-RELATED"/>
    <property type="match status" value="1"/>
</dbReference>
<reference evidence="1 2" key="1">
    <citation type="submission" date="2019-07" db="EMBL/GenBank/DDBJ databases">
        <title>Georgenia wutianyii sp. nov. and Georgenia *** sp. nov. isolated from plateau pika (Ochotona curzoniae) in the Qinghai-Tibet plateau of China.</title>
        <authorList>
            <person name="Tian Z."/>
        </authorList>
    </citation>
    <scope>NUCLEOTIDE SEQUENCE [LARGE SCALE GENOMIC DNA]</scope>
    <source>
        <strain evidence="1 2">Z446</strain>
    </source>
</reference>
<dbReference type="InterPro" id="IPR029045">
    <property type="entry name" value="ClpP/crotonase-like_dom_sf"/>
</dbReference>
<comment type="caution">
    <text evidence="1">The sequence shown here is derived from an EMBL/GenBank/DDBJ whole genome shotgun (WGS) entry which is preliminary data.</text>
</comment>
<dbReference type="EMBL" id="VJXR01000016">
    <property type="protein sequence ID" value="TRW45894.1"/>
    <property type="molecule type" value="Genomic_DNA"/>
</dbReference>
<dbReference type="SUPFAM" id="SSF52096">
    <property type="entry name" value="ClpP/crotonase"/>
    <property type="match status" value="1"/>
</dbReference>
<dbReference type="GO" id="GO:0006635">
    <property type="term" value="P:fatty acid beta-oxidation"/>
    <property type="evidence" value="ECO:0007669"/>
    <property type="project" value="TreeGrafter"/>
</dbReference>